<dbReference type="AlphaFoldDB" id="A0A0F9E198"/>
<comment type="caution">
    <text evidence="1">The sequence shown here is derived from an EMBL/GenBank/DDBJ whole genome shotgun (WGS) entry which is preliminary data.</text>
</comment>
<proteinExistence type="predicted"/>
<name>A0A0F9E198_9ZZZZ</name>
<accession>A0A0F9E198</accession>
<dbReference type="EMBL" id="LAZR01026757">
    <property type="protein sequence ID" value="KKL67764.1"/>
    <property type="molecule type" value="Genomic_DNA"/>
</dbReference>
<protein>
    <submittedName>
        <fullName evidence="1">Uncharacterized protein</fullName>
    </submittedName>
</protein>
<gene>
    <name evidence="1" type="ORF">LCGC14_2131720</name>
</gene>
<reference evidence="1" key="1">
    <citation type="journal article" date="2015" name="Nature">
        <title>Complex archaea that bridge the gap between prokaryotes and eukaryotes.</title>
        <authorList>
            <person name="Spang A."/>
            <person name="Saw J.H."/>
            <person name="Jorgensen S.L."/>
            <person name="Zaremba-Niedzwiedzka K."/>
            <person name="Martijn J."/>
            <person name="Lind A.E."/>
            <person name="van Eijk R."/>
            <person name="Schleper C."/>
            <person name="Guy L."/>
            <person name="Ettema T.J."/>
        </authorList>
    </citation>
    <scope>NUCLEOTIDE SEQUENCE</scope>
</reference>
<evidence type="ECO:0000313" key="1">
    <source>
        <dbReference type="EMBL" id="KKL67764.1"/>
    </source>
</evidence>
<organism evidence="1">
    <name type="scientific">marine sediment metagenome</name>
    <dbReference type="NCBI Taxonomy" id="412755"/>
    <lineage>
        <taxon>unclassified sequences</taxon>
        <taxon>metagenomes</taxon>
        <taxon>ecological metagenomes</taxon>
    </lineage>
</organism>
<sequence>MIDKTALNSIEKEDLAAKSLGREPFWVRRYKLGRDNHGGECEAELRVYKLMSNSEGQELRIEKRGLRNGKPVAAQVIHLKESDIKGILAMYEELKDGR</sequence>